<dbReference type="Proteomes" id="UP000657177">
    <property type="component" value="Unassembled WGS sequence"/>
</dbReference>
<dbReference type="NCBIfam" id="TIGR02870">
    <property type="entry name" value="spore_II_D"/>
    <property type="match status" value="1"/>
</dbReference>
<dbReference type="GO" id="GO:0030435">
    <property type="term" value="P:sporulation resulting in formation of a cellular spore"/>
    <property type="evidence" value="ECO:0007669"/>
    <property type="project" value="InterPro"/>
</dbReference>
<dbReference type="AlphaFoldDB" id="A0A8J6HZW1"/>
<evidence type="ECO:0000313" key="3">
    <source>
        <dbReference type="Proteomes" id="UP000657177"/>
    </source>
</evidence>
<dbReference type="InterPro" id="IPR013486">
    <property type="entry name" value="SpoIID/LytB"/>
</dbReference>
<dbReference type="GO" id="GO:0030288">
    <property type="term" value="C:outer membrane-bounded periplasmic space"/>
    <property type="evidence" value="ECO:0007669"/>
    <property type="project" value="TreeGrafter"/>
</dbReference>
<evidence type="ECO:0000313" key="2">
    <source>
        <dbReference type="EMBL" id="MBA2133005.1"/>
    </source>
</evidence>
<feature type="domain" description="Sporulation stage II protein D amidase enhancer LytB N-terminal" evidence="1">
    <location>
        <begin position="40"/>
        <end position="147"/>
    </location>
</feature>
<accession>A0A8J6HZW1</accession>
<keyword evidence="3" id="KW-1185">Reference proteome</keyword>
<organism evidence="2 3">
    <name type="scientific">Capillibacterium thermochitinicola</name>
    <dbReference type="NCBI Taxonomy" id="2699427"/>
    <lineage>
        <taxon>Bacteria</taxon>
        <taxon>Bacillati</taxon>
        <taxon>Bacillota</taxon>
        <taxon>Capillibacterium</taxon>
    </lineage>
</organism>
<dbReference type="RefSeq" id="WP_181339452.1">
    <property type="nucleotide sequence ID" value="NZ_JAAKDE010000010.1"/>
</dbReference>
<evidence type="ECO:0000259" key="1">
    <source>
        <dbReference type="Pfam" id="PF08486"/>
    </source>
</evidence>
<dbReference type="Pfam" id="PF08486">
    <property type="entry name" value="SpoIID"/>
    <property type="match status" value="1"/>
</dbReference>
<sequence length="313" mass="34685">MRQLIGLFLFIFVLLCLLPLFLVKCTPAPPGITVQLYLNEEKKIIALDLEEYVKGVVAAEMPAEFDLEALKAQAVAARTVAVRRMRRFGGTGYPAAPGADLSDDVRDSQAWLGRRQLIAKWGLWNYPRYWRKISAAVEGTSGLILTYEGRPIDALYHSTSGPRTANAEELWGKPVPYLKSVPCSFGQHSPRYRQERVFTVQELLSALGLAEERAAGGLALRILKRTPSGRVDTMQIGTHVFSGTELRSRLGLASTNFTVHSREGKVVFTTVGYGHGVGLCQYGADGMAKAGKTFQEILQYYYQGVELKKLRLN</sequence>
<dbReference type="PANTHER" id="PTHR30032:SF4">
    <property type="entry name" value="AMIDASE ENHANCER"/>
    <property type="match status" value="1"/>
</dbReference>
<name>A0A8J6HZW1_9FIRM</name>
<gene>
    <name evidence="2" type="primary">spoIID</name>
    <name evidence="2" type="ORF">G5B42_05540</name>
</gene>
<dbReference type="InterPro" id="IPR013693">
    <property type="entry name" value="SpoIID/LytB_N"/>
</dbReference>
<reference evidence="2" key="1">
    <citation type="submission" date="2020-06" db="EMBL/GenBank/DDBJ databases">
        <title>Novel chitinolytic bacterium.</title>
        <authorList>
            <person name="Ungkulpasvich U."/>
            <person name="Kosugi A."/>
            <person name="Uke A."/>
        </authorList>
    </citation>
    <scope>NUCLEOTIDE SEQUENCE</scope>
    <source>
        <strain evidence="2">UUS1-1</strain>
    </source>
</reference>
<dbReference type="EMBL" id="JAAKDE010000010">
    <property type="protein sequence ID" value="MBA2133005.1"/>
    <property type="molecule type" value="Genomic_DNA"/>
</dbReference>
<proteinExistence type="predicted"/>
<dbReference type="InterPro" id="IPR014225">
    <property type="entry name" value="Spore_II_D_firmicutes"/>
</dbReference>
<dbReference type="InterPro" id="IPR051922">
    <property type="entry name" value="Bact_Sporulation_Assoc"/>
</dbReference>
<comment type="caution">
    <text evidence="2">The sequence shown here is derived from an EMBL/GenBank/DDBJ whole genome shotgun (WGS) entry which is preliminary data.</text>
</comment>
<protein>
    <submittedName>
        <fullName evidence="2">Stage II sporulation protein D</fullName>
    </submittedName>
</protein>
<dbReference type="NCBIfam" id="TIGR02669">
    <property type="entry name" value="SpoIID_LytB"/>
    <property type="match status" value="1"/>
</dbReference>
<dbReference type="PANTHER" id="PTHR30032">
    <property type="entry name" value="N-ACETYLMURAMOYL-L-ALANINE AMIDASE-RELATED"/>
    <property type="match status" value="1"/>
</dbReference>